<dbReference type="PROSITE" id="PS50297">
    <property type="entry name" value="ANK_REP_REGION"/>
    <property type="match status" value="1"/>
</dbReference>
<protein>
    <submittedName>
        <fullName evidence="2">Uncharacterized protein</fullName>
    </submittedName>
</protein>
<gene>
    <name evidence="2" type="ORF">DL764_000283</name>
</gene>
<dbReference type="OrthoDB" id="341259at2759"/>
<evidence type="ECO:0000313" key="3">
    <source>
        <dbReference type="Proteomes" id="UP000293360"/>
    </source>
</evidence>
<proteinExistence type="predicted"/>
<organism evidence="2 3">
    <name type="scientific">Monosporascus ibericus</name>
    <dbReference type="NCBI Taxonomy" id="155417"/>
    <lineage>
        <taxon>Eukaryota</taxon>
        <taxon>Fungi</taxon>
        <taxon>Dikarya</taxon>
        <taxon>Ascomycota</taxon>
        <taxon>Pezizomycotina</taxon>
        <taxon>Sordariomycetes</taxon>
        <taxon>Xylariomycetidae</taxon>
        <taxon>Xylariales</taxon>
        <taxon>Xylariales incertae sedis</taxon>
        <taxon>Monosporascus</taxon>
    </lineage>
</organism>
<dbReference type="AlphaFoldDB" id="A0A4Q4TU65"/>
<accession>A0A4Q4TU65</accession>
<sequence length="183" mass="20580">MIRSGWAAPRKYMLAWVTSSPSVGAGIELMKLLAEHDIKLENRAVWSAIGRAELPLLDYAEAHGFLKSAVRRKRGGIEQIELLFKHGINDINWVPNFDLEDPNNRFGSRDLVEMELNANLPQQTLLHVAATCGNVNAVEWLIKRGALPLRDYLGNTAYDTARVMKQEEVMAVFVKHGWKLSEG</sequence>
<keyword evidence="3" id="KW-1185">Reference proteome</keyword>
<keyword evidence="1" id="KW-0040">ANK repeat</keyword>
<evidence type="ECO:0000313" key="2">
    <source>
        <dbReference type="EMBL" id="RYP11055.1"/>
    </source>
</evidence>
<dbReference type="SUPFAM" id="SSF48403">
    <property type="entry name" value="Ankyrin repeat"/>
    <property type="match status" value="1"/>
</dbReference>
<reference evidence="2 3" key="1">
    <citation type="submission" date="2018-06" db="EMBL/GenBank/DDBJ databases">
        <title>Complete Genomes of Monosporascus.</title>
        <authorList>
            <person name="Robinson A.J."/>
            <person name="Natvig D.O."/>
        </authorList>
    </citation>
    <scope>NUCLEOTIDE SEQUENCE [LARGE SCALE GENOMIC DNA]</scope>
    <source>
        <strain evidence="2 3">CBS 110550</strain>
    </source>
</reference>
<dbReference type="Pfam" id="PF13857">
    <property type="entry name" value="Ank_5"/>
    <property type="match status" value="1"/>
</dbReference>
<dbReference type="PROSITE" id="PS50088">
    <property type="entry name" value="ANK_REPEAT"/>
    <property type="match status" value="1"/>
</dbReference>
<feature type="repeat" description="ANK" evidence="1">
    <location>
        <begin position="121"/>
        <end position="146"/>
    </location>
</feature>
<comment type="caution">
    <text evidence="2">The sequence shown here is derived from an EMBL/GenBank/DDBJ whole genome shotgun (WGS) entry which is preliminary data.</text>
</comment>
<name>A0A4Q4TU65_9PEZI</name>
<evidence type="ECO:0000256" key="1">
    <source>
        <dbReference type="PROSITE-ProRule" id="PRU00023"/>
    </source>
</evidence>
<dbReference type="InterPro" id="IPR002110">
    <property type="entry name" value="Ankyrin_rpt"/>
</dbReference>
<dbReference type="Proteomes" id="UP000293360">
    <property type="component" value="Unassembled WGS sequence"/>
</dbReference>
<dbReference type="Gene3D" id="1.25.40.20">
    <property type="entry name" value="Ankyrin repeat-containing domain"/>
    <property type="match status" value="1"/>
</dbReference>
<dbReference type="EMBL" id="QJNU01000008">
    <property type="protein sequence ID" value="RYP11055.1"/>
    <property type="molecule type" value="Genomic_DNA"/>
</dbReference>
<dbReference type="InterPro" id="IPR036770">
    <property type="entry name" value="Ankyrin_rpt-contain_sf"/>
</dbReference>